<feature type="coiled-coil region" evidence="1">
    <location>
        <begin position="160"/>
        <end position="187"/>
    </location>
</feature>
<feature type="non-terminal residue" evidence="3">
    <location>
        <position position="430"/>
    </location>
</feature>
<feature type="region of interest" description="Disordered" evidence="2">
    <location>
        <begin position="196"/>
        <end position="271"/>
    </location>
</feature>
<dbReference type="Proteomes" id="UP000265618">
    <property type="component" value="Unassembled WGS sequence"/>
</dbReference>
<feature type="compositionally biased region" description="Basic and acidic residues" evidence="2">
    <location>
        <begin position="214"/>
        <end position="241"/>
    </location>
</feature>
<reference evidence="3 4" key="1">
    <citation type="journal article" date="2018" name="PLoS ONE">
        <title>The draft genome of Kipferlia bialata reveals reductive genome evolution in fornicate parasites.</title>
        <authorList>
            <person name="Tanifuji G."/>
            <person name="Takabayashi S."/>
            <person name="Kume K."/>
            <person name="Takagi M."/>
            <person name="Nakayama T."/>
            <person name="Kamikawa R."/>
            <person name="Inagaki Y."/>
            <person name="Hashimoto T."/>
        </authorList>
    </citation>
    <scope>NUCLEOTIDE SEQUENCE [LARGE SCALE GENOMIC DNA]</scope>
    <source>
        <strain evidence="3">NY0173</strain>
    </source>
</reference>
<feature type="region of interest" description="Disordered" evidence="2">
    <location>
        <begin position="26"/>
        <end position="57"/>
    </location>
</feature>
<comment type="caution">
    <text evidence="3">The sequence shown here is derived from an EMBL/GenBank/DDBJ whole genome shotgun (WGS) entry which is preliminary data.</text>
</comment>
<feature type="compositionally biased region" description="Polar residues" evidence="2">
    <location>
        <begin position="197"/>
        <end position="209"/>
    </location>
</feature>
<evidence type="ECO:0000313" key="3">
    <source>
        <dbReference type="EMBL" id="GIQ85956.1"/>
    </source>
</evidence>
<organism evidence="3 4">
    <name type="scientific">Kipferlia bialata</name>
    <dbReference type="NCBI Taxonomy" id="797122"/>
    <lineage>
        <taxon>Eukaryota</taxon>
        <taxon>Metamonada</taxon>
        <taxon>Carpediemonas-like organisms</taxon>
        <taxon>Kipferlia</taxon>
    </lineage>
</organism>
<accession>A0A9K3D0Q7</accession>
<dbReference type="EMBL" id="BDIP01002229">
    <property type="protein sequence ID" value="GIQ85956.1"/>
    <property type="molecule type" value="Genomic_DNA"/>
</dbReference>
<evidence type="ECO:0000256" key="1">
    <source>
        <dbReference type="SAM" id="Coils"/>
    </source>
</evidence>
<dbReference type="AlphaFoldDB" id="A0A9K3D0Q7"/>
<gene>
    <name evidence="3" type="ORF">KIPB_007717</name>
</gene>
<protein>
    <submittedName>
        <fullName evidence="3">Uncharacterized protein</fullName>
    </submittedName>
</protein>
<evidence type="ECO:0000256" key="2">
    <source>
        <dbReference type="SAM" id="MobiDB-lite"/>
    </source>
</evidence>
<feature type="non-terminal residue" evidence="3">
    <location>
        <position position="1"/>
    </location>
</feature>
<evidence type="ECO:0000313" key="4">
    <source>
        <dbReference type="Proteomes" id="UP000265618"/>
    </source>
</evidence>
<proteinExistence type="predicted"/>
<name>A0A9K3D0Q7_9EUKA</name>
<keyword evidence="1" id="KW-0175">Coiled coil</keyword>
<sequence>SCSNTPSEVADSSMRQLIHEEHYWMPIPDHLGPSTLGRRSQSPLEAEATQPERVPVDTLPRSPVHIAINSDSGSMHQTPLQASGVSNASAVDQLLSPQRTGVRPPLGNIPFSVWESALIRARRAMSPSDTVTVDSESLPHLVLASLSLASERVGQSTSQVQSMAQEMASLRRERDAALQQNTLLTAQIGQMRDTIRETASQRGTASVRSVDSLMEDRRGERGRERARDVVGRIRERERERSPVSPTSSRVERERERQPRPREGRPSRETRRELASLRHLVDATRDALGVDPDEADARLPQTATELRRKLRRALFVPEEVLAADTLLGRYTVSGASDPLGISATCQSIGRNTHMIDASGRDNIGAESLLALEPEDLADISDLLEGVGVDIPIVPASRLSRADVLGALRVYVVVIKYFQSLFNVKTVQALIP</sequence>
<keyword evidence="4" id="KW-1185">Reference proteome</keyword>
<feature type="compositionally biased region" description="Basic and acidic residues" evidence="2">
    <location>
        <begin position="249"/>
        <end position="271"/>
    </location>
</feature>